<gene>
    <name evidence="1" type="ORF">BN990_01859</name>
</gene>
<accession>A0A024QAP5</accession>
<proteinExistence type="predicted"/>
<reference evidence="1 2" key="1">
    <citation type="submission" date="2014-03" db="EMBL/GenBank/DDBJ databases">
        <authorList>
            <person name="Urmite Genomes U."/>
        </authorList>
    </citation>
    <scope>NUCLEOTIDE SEQUENCE [LARGE SCALE GENOMIC DNA]</scope>
    <source>
        <strain evidence="1 2">Vm-5</strain>
    </source>
</reference>
<dbReference type="InterPro" id="IPR006490">
    <property type="entry name" value="Maj_tail_phi13"/>
</dbReference>
<dbReference type="EMBL" id="CCDP010000001">
    <property type="protein sequence ID" value="CDQ39554.1"/>
    <property type="molecule type" value="Genomic_DNA"/>
</dbReference>
<dbReference type="AlphaFoldDB" id="A0A024QAP5"/>
<dbReference type="RefSeq" id="WP_051739063.1">
    <property type="nucleotide sequence ID" value="NZ_BNER01000002.1"/>
</dbReference>
<dbReference type="Proteomes" id="UP000028875">
    <property type="component" value="Unassembled WGS sequence"/>
</dbReference>
<evidence type="ECO:0000313" key="1">
    <source>
        <dbReference type="EMBL" id="CDQ39554.1"/>
    </source>
</evidence>
<organism evidence="1 2">
    <name type="scientific">Virgibacillus massiliensis</name>
    <dbReference type="NCBI Taxonomy" id="1462526"/>
    <lineage>
        <taxon>Bacteria</taxon>
        <taxon>Bacillati</taxon>
        <taxon>Bacillota</taxon>
        <taxon>Bacilli</taxon>
        <taxon>Bacillales</taxon>
        <taxon>Bacillaceae</taxon>
        <taxon>Virgibacillus</taxon>
    </lineage>
</organism>
<dbReference type="STRING" id="1462526.BN990_01859"/>
<dbReference type="NCBIfam" id="TIGR01603">
    <property type="entry name" value="maj_tail_phi13"/>
    <property type="match status" value="1"/>
</dbReference>
<reference evidence="2" key="2">
    <citation type="submission" date="2014-05" db="EMBL/GenBank/DDBJ databases">
        <title>Draft genome sequence of Virgibacillus massiliensis Vm-5.</title>
        <authorList>
            <person name="Khelaifia S."/>
            <person name="Croce O."/>
            <person name="Lagier J.C."/>
            <person name="Raoult D."/>
        </authorList>
    </citation>
    <scope>NUCLEOTIDE SEQUENCE [LARGE SCALE GENOMIC DNA]</scope>
    <source>
        <strain evidence="2">Vm-5</strain>
    </source>
</reference>
<name>A0A024QAP5_9BACI</name>
<protein>
    <submittedName>
        <fullName evidence="1">Phage major tail protein, phi13 family</fullName>
    </submittedName>
</protein>
<dbReference type="OrthoDB" id="3078218at2"/>
<keyword evidence="2" id="KW-1185">Reference proteome</keyword>
<evidence type="ECO:0000313" key="2">
    <source>
        <dbReference type="Proteomes" id="UP000028875"/>
    </source>
</evidence>
<comment type="caution">
    <text evidence="1">The sequence shown here is derived from an EMBL/GenBank/DDBJ whole genome shotgun (WGS) entry which is preliminary data.</text>
</comment>
<dbReference type="eggNOG" id="ENOG502Z904">
    <property type="taxonomic scope" value="Bacteria"/>
</dbReference>
<sequence>MSYQTGLKNFHFAPLTSDDESGAVYETPTKLSEGISVSIEPSVATGRLFGDNRTVATANKFNYVTVNINATKLTAEEEALLLGKTLNSEGVLGSAGDSPYGAFGFEVTLDDGTSEYWWLLKGKFQEPSRTTNTATDSIEFGTPTLAGEFIKRDFDEEWHFIGNDNNESFTGGATWFDTVYEPTPTP</sequence>